<dbReference type="Pfam" id="PF01797">
    <property type="entry name" value="Y1_Tnp"/>
    <property type="match status" value="1"/>
</dbReference>
<dbReference type="GO" id="GO:0004803">
    <property type="term" value="F:transposase activity"/>
    <property type="evidence" value="ECO:0007669"/>
    <property type="project" value="InterPro"/>
</dbReference>
<feature type="domain" description="Transposase IS200-like" evidence="1">
    <location>
        <begin position="3"/>
        <end position="117"/>
    </location>
</feature>
<gene>
    <name evidence="2" type="ORF">RISK_001000</name>
</gene>
<dbReference type="GO" id="GO:0003677">
    <property type="term" value="F:DNA binding"/>
    <property type="evidence" value="ECO:0007669"/>
    <property type="project" value="InterPro"/>
</dbReference>
<dbReference type="AlphaFoldDB" id="A0A0J1ENY1"/>
<dbReference type="Proteomes" id="UP000036367">
    <property type="component" value="Unassembled WGS sequence"/>
</dbReference>
<dbReference type="PANTHER" id="PTHR33360">
    <property type="entry name" value="TRANSPOSASE FOR INSERTION SEQUENCE ELEMENT IS200"/>
    <property type="match status" value="1"/>
</dbReference>
<proteinExistence type="predicted"/>
<evidence type="ECO:0000313" key="2">
    <source>
        <dbReference type="EMBL" id="KLU07199.1"/>
    </source>
</evidence>
<sequence length="148" mass="17224">MAYTNLRVHLIWSTKDRKPLIADEFQEDLYAYIGGILRKRKHVLLAAGGIADHIHLLVGMHPTQTIADCVRDLKSNSSVWVHEHFPKLKMFQWQTKYGAFSVSESSVDSVMAYIANQKEHHKKLTFQEEFLAILRKHGIQFDPRYVFE</sequence>
<evidence type="ECO:0000259" key="1">
    <source>
        <dbReference type="SMART" id="SM01321"/>
    </source>
</evidence>
<accession>A0A0J1ENY1</accession>
<dbReference type="SUPFAM" id="SSF143422">
    <property type="entry name" value="Transposase IS200-like"/>
    <property type="match status" value="1"/>
</dbReference>
<dbReference type="NCBIfam" id="NF033573">
    <property type="entry name" value="transpos_IS200"/>
    <property type="match status" value="1"/>
</dbReference>
<comment type="caution">
    <text evidence="2">The sequence shown here is derived from an EMBL/GenBank/DDBJ whole genome shotgun (WGS) entry which is preliminary data.</text>
</comment>
<dbReference type="EMBL" id="LECT01000007">
    <property type="protein sequence ID" value="KLU07199.1"/>
    <property type="molecule type" value="Genomic_DNA"/>
</dbReference>
<dbReference type="SMART" id="SM01321">
    <property type="entry name" value="Y1_Tnp"/>
    <property type="match status" value="1"/>
</dbReference>
<keyword evidence="3" id="KW-1185">Reference proteome</keyword>
<dbReference type="OrthoDB" id="9798161at2"/>
<reference evidence="2" key="1">
    <citation type="submission" date="2015-05" db="EMBL/GenBank/DDBJ databases">
        <title>Permanent draft genome of Rhodopirellula islandicus K833.</title>
        <authorList>
            <person name="Kizina J."/>
            <person name="Richter M."/>
            <person name="Glockner F.O."/>
            <person name="Harder J."/>
        </authorList>
    </citation>
    <scope>NUCLEOTIDE SEQUENCE [LARGE SCALE GENOMIC DNA]</scope>
    <source>
        <strain evidence="2">K833</strain>
    </source>
</reference>
<dbReference type="GO" id="GO:0006313">
    <property type="term" value="P:DNA transposition"/>
    <property type="evidence" value="ECO:0007669"/>
    <property type="project" value="InterPro"/>
</dbReference>
<evidence type="ECO:0000313" key="3">
    <source>
        <dbReference type="Proteomes" id="UP000036367"/>
    </source>
</evidence>
<dbReference type="InterPro" id="IPR036515">
    <property type="entry name" value="Transposase_17_sf"/>
</dbReference>
<dbReference type="RefSeq" id="WP_047812947.1">
    <property type="nucleotide sequence ID" value="NZ_LECT01000007.1"/>
</dbReference>
<dbReference type="PATRIC" id="fig|595434.4.peg.958"/>
<name>A0A0J1ENY1_RHOIS</name>
<protein>
    <submittedName>
        <fullName evidence="2">Transposase</fullName>
    </submittedName>
</protein>
<dbReference type="Gene3D" id="3.30.70.1290">
    <property type="entry name" value="Transposase IS200-like"/>
    <property type="match status" value="1"/>
</dbReference>
<dbReference type="InterPro" id="IPR002686">
    <property type="entry name" value="Transposase_17"/>
</dbReference>
<dbReference type="PANTHER" id="PTHR33360:SF2">
    <property type="entry name" value="TRANSPOSASE FOR INSERTION SEQUENCE ELEMENT IS200"/>
    <property type="match status" value="1"/>
</dbReference>
<organism evidence="2 3">
    <name type="scientific">Rhodopirellula islandica</name>
    <dbReference type="NCBI Taxonomy" id="595434"/>
    <lineage>
        <taxon>Bacteria</taxon>
        <taxon>Pseudomonadati</taxon>
        <taxon>Planctomycetota</taxon>
        <taxon>Planctomycetia</taxon>
        <taxon>Pirellulales</taxon>
        <taxon>Pirellulaceae</taxon>
        <taxon>Rhodopirellula</taxon>
    </lineage>
</organism>